<protein>
    <recommendedName>
        <fullName evidence="1">U-box domain-containing protein</fullName>
    </recommendedName>
</protein>
<organism evidence="2 3">
    <name type="scientific">Reticulomyxa filosa</name>
    <dbReference type="NCBI Taxonomy" id="46433"/>
    <lineage>
        <taxon>Eukaryota</taxon>
        <taxon>Sar</taxon>
        <taxon>Rhizaria</taxon>
        <taxon>Retaria</taxon>
        <taxon>Foraminifera</taxon>
        <taxon>Monothalamids</taxon>
        <taxon>Reticulomyxidae</taxon>
        <taxon>Reticulomyxa</taxon>
    </lineage>
</organism>
<dbReference type="InterPro" id="IPR052085">
    <property type="entry name" value="WD-SAM-U-box"/>
</dbReference>
<name>X6LQR0_RETFI</name>
<dbReference type="EMBL" id="ASPP01029673">
    <property type="protein sequence ID" value="ETO04223.1"/>
    <property type="molecule type" value="Genomic_DNA"/>
</dbReference>
<dbReference type="InterPro" id="IPR013083">
    <property type="entry name" value="Znf_RING/FYVE/PHD"/>
</dbReference>
<feature type="non-terminal residue" evidence="2">
    <location>
        <position position="1"/>
    </location>
</feature>
<dbReference type="PANTHER" id="PTHR46573:SF1">
    <property type="entry name" value="WD REPEAT, SAM AND U-BOX DOMAIN-CONTAINING PROTEIN 1"/>
    <property type="match status" value="1"/>
</dbReference>
<dbReference type="AlphaFoldDB" id="X6LQR0"/>
<dbReference type="CDD" id="cd16453">
    <property type="entry name" value="RING-Ubox"/>
    <property type="match status" value="1"/>
</dbReference>
<dbReference type="Pfam" id="PF04564">
    <property type="entry name" value="U-box"/>
    <property type="match status" value="1"/>
</dbReference>
<dbReference type="GO" id="GO:0004842">
    <property type="term" value="F:ubiquitin-protein transferase activity"/>
    <property type="evidence" value="ECO:0007669"/>
    <property type="project" value="InterPro"/>
</dbReference>
<dbReference type="SMART" id="SM00504">
    <property type="entry name" value="Ubox"/>
    <property type="match status" value="1"/>
</dbReference>
<proteinExistence type="predicted"/>
<accession>X6LQR0</accession>
<reference evidence="2 3" key="1">
    <citation type="journal article" date="2013" name="Curr. Biol.">
        <title>The Genome of the Foraminiferan Reticulomyxa filosa.</title>
        <authorList>
            <person name="Glockner G."/>
            <person name="Hulsmann N."/>
            <person name="Schleicher M."/>
            <person name="Noegel A.A."/>
            <person name="Eichinger L."/>
            <person name="Gallinger C."/>
            <person name="Pawlowski J."/>
            <person name="Sierra R."/>
            <person name="Euteneuer U."/>
            <person name="Pillet L."/>
            <person name="Moustafa A."/>
            <person name="Platzer M."/>
            <person name="Groth M."/>
            <person name="Szafranski K."/>
            <person name="Schliwa M."/>
        </authorList>
    </citation>
    <scope>NUCLEOTIDE SEQUENCE [LARGE SCALE GENOMIC DNA]</scope>
</reference>
<dbReference type="Gene3D" id="1.10.150.50">
    <property type="entry name" value="Transcription Factor, Ets-1"/>
    <property type="match status" value="1"/>
</dbReference>
<dbReference type="InterPro" id="IPR003613">
    <property type="entry name" value="Ubox_domain"/>
</dbReference>
<gene>
    <name evidence="2" type="ORF">RFI_33175</name>
</gene>
<dbReference type="Gene3D" id="3.30.40.10">
    <property type="entry name" value="Zinc/RING finger domain, C3HC4 (zinc finger)"/>
    <property type="match status" value="1"/>
</dbReference>
<dbReference type="SUPFAM" id="SSF57850">
    <property type="entry name" value="RING/U-box"/>
    <property type="match status" value="1"/>
</dbReference>
<evidence type="ECO:0000313" key="3">
    <source>
        <dbReference type="Proteomes" id="UP000023152"/>
    </source>
</evidence>
<keyword evidence="3" id="KW-1185">Reference proteome</keyword>
<dbReference type="GO" id="GO:0016567">
    <property type="term" value="P:protein ubiquitination"/>
    <property type="evidence" value="ECO:0007669"/>
    <property type="project" value="InterPro"/>
</dbReference>
<evidence type="ECO:0000259" key="1">
    <source>
        <dbReference type="PROSITE" id="PS51698"/>
    </source>
</evidence>
<comment type="caution">
    <text evidence="2">The sequence shown here is derived from an EMBL/GenBank/DDBJ whole genome shotgun (WGS) entry which is preliminary data.</text>
</comment>
<dbReference type="PROSITE" id="PS51698">
    <property type="entry name" value="U_BOX"/>
    <property type="match status" value="1"/>
</dbReference>
<evidence type="ECO:0000313" key="2">
    <source>
        <dbReference type="EMBL" id="ETO04223.1"/>
    </source>
</evidence>
<sequence length="279" mass="33052">IDVKNASKDFEEISKKQKSIQQEMYEKYLEKIKLKKQIDEAISNYTKCIEQYNNLCSKERDILIEKQQSELKLIEINKINTLNNNVLKRFNDLNGKLRTLIEENEKWKENKWNELEQKWSKWNSQEIAIFIGHTLECQKSKLNQFHDIIKKNKIDAISLLNLSKTDLMSIFNFETFSQACTIRDSFTEICKKHPIDMIDSDKDVRRQYIIPKEFICPLSKSIMKDPVIASNGITYDRSSIINQYQNIPDYSSLMTNEKLELFSDLSLKQKIERFLKNSK</sequence>
<dbReference type="InterPro" id="IPR013761">
    <property type="entry name" value="SAM/pointed_sf"/>
</dbReference>
<feature type="domain" description="U-box" evidence="1">
    <location>
        <begin position="209"/>
        <end position="279"/>
    </location>
</feature>
<dbReference type="Proteomes" id="UP000023152">
    <property type="component" value="Unassembled WGS sequence"/>
</dbReference>
<dbReference type="PANTHER" id="PTHR46573">
    <property type="entry name" value="WD REPEAT, SAM AND U-BOX DOMAIN-CONTAINING PROTEIN 1"/>
    <property type="match status" value="1"/>
</dbReference>